<sequence length="81" mass="9542">MSFVLVEALTFGLARFVKAAETLNVQLHLLTYNKKLYFYELNHIKSEHLTVIELDRFNHAKIITYRQNLKKFGEIINLTDT</sequence>
<organism evidence="1 2">
    <name type="scientific">Bartonella taylorii</name>
    <dbReference type="NCBI Taxonomy" id="33046"/>
    <lineage>
        <taxon>Bacteria</taxon>
        <taxon>Pseudomonadati</taxon>
        <taxon>Pseudomonadota</taxon>
        <taxon>Alphaproteobacteria</taxon>
        <taxon>Hyphomicrobiales</taxon>
        <taxon>Bartonellaceae</taxon>
        <taxon>Bartonella</taxon>
    </lineage>
</organism>
<evidence type="ECO:0000313" key="2">
    <source>
        <dbReference type="Proteomes" id="UP001056980"/>
    </source>
</evidence>
<gene>
    <name evidence="1" type="ORF">LAJ60_04275</name>
</gene>
<dbReference type="Proteomes" id="UP001056980">
    <property type="component" value="Chromosome"/>
</dbReference>
<dbReference type="EMBL" id="CP083444">
    <property type="protein sequence ID" value="USP02124.1"/>
    <property type="molecule type" value="Genomic_DNA"/>
</dbReference>
<dbReference type="AlphaFoldDB" id="A0A9Q9DLH4"/>
<protein>
    <submittedName>
        <fullName evidence="1">Uncharacterized protein</fullName>
    </submittedName>
</protein>
<evidence type="ECO:0000313" key="1">
    <source>
        <dbReference type="EMBL" id="USP02124.1"/>
    </source>
</evidence>
<dbReference type="RefSeq" id="WP_252619246.1">
    <property type="nucleotide sequence ID" value="NZ_CP083444.1"/>
</dbReference>
<reference evidence="1" key="1">
    <citation type="journal article" date="2022" name="Proc. Natl. Acad. Sci. U.S.A.">
        <title>Identification of the Bartonella autotransporter CFA as a protective antigen and hypervariable target of neutralizing antibodies in mice.</title>
        <authorList>
            <person name="Siewert L.K."/>
            <person name="Korotaev A."/>
            <person name="Sedzicki J."/>
            <person name="Fromm K."/>
            <person name="Pinschewer D.D."/>
            <person name="Dehio C."/>
        </authorList>
    </citation>
    <scope>NUCLEOTIDE SEQUENCE</scope>
    <source>
        <strain evidence="1">IBS296</strain>
    </source>
</reference>
<name>A0A9Q9DLH4_BARTA</name>
<proteinExistence type="predicted"/>
<accession>A0A9Q9DLH4</accession>
<dbReference type="KEGG" id="btay:LAJ60_04275"/>